<comment type="cofactor">
    <cofactor evidence="1">
        <name>FAD</name>
        <dbReference type="ChEBI" id="CHEBI:57692"/>
    </cofactor>
</comment>
<sequence>MSDGHHLRAEVAVIGAGLSGLAAAHRLVERGIDSVVVLEAAERVGGRVWNRPLSHGGLIEGGAMYVCPAQRDIWRLIELFGLEMFPTHKDGAHVTELNGVRHVSDGAVPPMAKSARDELRRALRAFDELVAGVPAGEPWRHPEAVVLDQTSLGDWRDGRIRDPIARVQFDRCVSGWLATPASRASLLGALHYMATCGGVARMLADQEVTYRFTGGSQRLALAIGERLGDRLVLGTPVSAVEDHRDGPVRVTSRRAEVAADHVIVALNALGTRAIDFSPGLGAGHELLAGSWLPGQLLKLNVVYAEPFWRADGLSGSASSDTGPFPAVVDSSPPDGSVGVLTVIGFVFPADEPFGSPPEFFVDADLRRAAALEQLVRFFGQRAREVVEFQETNWPRQPWIFGCQGTTPPGVVTRAGSALRAPVGRVHLAGTETATRWTGWMNGAVQAGERAADEVLSERSPVR</sequence>
<gene>
    <name evidence="6" type="ORF">EV192_102249</name>
</gene>
<evidence type="ECO:0000256" key="3">
    <source>
        <dbReference type="ARBA" id="ARBA00023002"/>
    </source>
</evidence>
<reference evidence="6 7" key="1">
    <citation type="submission" date="2019-03" db="EMBL/GenBank/DDBJ databases">
        <title>Genomic Encyclopedia of Type Strains, Phase IV (KMG-IV): sequencing the most valuable type-strain genomes for metagenomic binning, comparative biology and taxonomic classification.</title>
        <authorList>
            <person name="Goeker M."/>
        </authorList>
    </citation>
    <scope>NUCLEOTIDE SEQUENCE [LARGE SCALE GENOMIC DNA]</scope>
    <source>
        <strain evidence="6 7">DSM 45934</strain>
    </source>
</reference>
<dbReference type="SUPFAM" id="SSF51905">
    <property type="entry name" value="FAD/NAD(P)-binding domain"/>
    <property type="match status" value="1"/>
</dbReference>
<dbReference type="Proteomes" id="UP000295680">
    <property type="component" value="Unassembled WGS sequence"/>
</dbReference>
<evidence type="ECO:0000259" key="5">
    <source>
        <dbReference type="Pfam" id="PF01593"/>
    </source>
</evidence>
<organism evidence="6 7">
    <name type="scientific">Actinocrispum wychmicini</name>
    <dbReference type="NCBI Taxonomy" id="1213861"/>
    <lineage>
        <taxon>Bacteria</taxon>
        <taxon>Bacillati</taxon>
        <taxon>Actinomycetota</taxon>
        <taxon>Actinomycetes</taxon>
        <taxon>Pseudonocardiales</taxon>
        <taxon>Pseudonocardiaceae</taxon>
        <taxon>Actinocrispum</taxon>
    </lineage>
</organism>
<dbReference type="RefSeq" id="WP_132113637.1">
    <property type="nucleotide sequence ID" value="NZ_SLWS01000002.1"/>
</dbReference>
<dbReference type="InterPro" id="IPR002937">
    <property type="entry name" value="Amino_oxidase"/>
</dbReference>
<evidence type="ECO:0000256" key="2">
    <source>
        <dbReference type="ARBA" id="ARBA00005995"/>
    </source>
</evidence>
<dbReference type="PANTHER" id="PTHR43563">
    <property type="entry name" value="AMINE OXIDASE"/>
    <property type="match status" value="1"/>
</dbReference>
<keyword evidence="3" id="KW-0560">Oxidoreductase</keyword>
<keyword evidence="7" id="KW-1185">Reference proteome</keyword>
<dbReference type="PANTHER" id="PTHR43563:SF1">
    <property type="entry name" value="AMINE OXIDASE [FLAVIN-CONTAINING] B"/>
    <property type="match status" value="1"/>
</dbReference>
<dbReference type="InterPro" id="IPR001613">
    <property type="entry name" value="Flavin_amine_oxidase"/>
</dbReference>
<dbReference type="GO" id="GO:0016491">
    <property type="term" value="F:oxidoreductase activity"/>
    <property type="evidence" value="ECO:0007669"/>
    <property type="project" value="UniProtKB-KW"/>
</dbReference>
<dbReference type="Gene3D" id="3.50.50.60">
    <property type="entry name" value="FAD/NAD(P)-binding domain"/>
    <property type="match status" value="1"/>
</dbReference>
<feature type="binding site" evidence="4">
    <location>
        <position position="19"/>
    </location>
    <ligand>
        <name>FAD</name>
        <dbReference type="ChEBI" id="CHEBI:57692"/>
    </ligand>
</feature>
<feature type="binding site" evidence="4">
    <location>
        <position position="345"/>
    </location>
    <ligand>
        <name>substrate</name>
    </ligand>
</feature>
<feature type="binding site" evidence="4">
    <location>
        <begin position="39"/>
        <end position="40"/>
    </location>
    <ligand>
        <name>FAD</name>
        <dbReference type="ChEBI" id="CHEBI:57692"/>
    </ligand>
</feature>
<comment type="caution">
    <text evidence="6">The sequence shown here is derived from an EMBL/GenBank/DDBJ whole genome shotgun (WGS) entry which is preliminary data.</text>
</comment>
<protein>
    <submittedName>
        <fullName evidence="6">Monoamine oxidase</fullName>
    </submittedName>
</protein>
<feature type="domain" description="Amine oxidase" evidence="5">
    <location>
        <begin position="18"/>
        <end position="455"/>
    </location>
</feature>
<dbReference type="PRINTS" id="PR00757">
    <property type="entry name" value="AMINEOXDASEF"/>
</dbReference>
<dbReference type="SUPFAM" id="SSF54373">
    <property type="entry name" value="FAD-linked reductases, C-terminal domain"/>
    <property type="match status" value="1"/>
</dbReference>
<dbReference type="AlphaFoldDB" id="A0A4R2JT31"/>
<dbReference type="InterPro" id="IPR036188">
    <property type="entry name" value="FAD/NAD-bd_sf"/>
</dbReference>
<comment type="similarity">
    <text evidence="2">Belongs to the flavin monoamine oxidase family.</text>
</comment>
<evidence type="ECO:0000313" key="6">
    <source>
        <dbReference type="EMBL" id="TCO62112.1"/>
    </source>
</evidence>
<dbReference type="OrthoDB" id="337830at2"/>
<evidence type="ECO:0000256" key="4">
    <source>
        <dbReference type="PIRSR" id="PIRSR601613-1"/>
    </source>
</evidence>
<dbReference type="InterPro" id="IPR050703">
    <property type="entry name" value="Flavin_MAO"/>
</dbReference>
<dbReference type="Pfam" id="PF01593">
    <property type="entry name" value="Amino_oxidase"/>
    <property type="match status" value="1"/>
</dbReference>
<feature type="binding site" evidence="4">
    <location>
        <position position="431"/>
    </location>
    <ligand>
        <name>FAD</name>
        <dbReference type="ChEBI" id="CHEBI:57692"/>
    </ligand>
</feature>
<dbReference type="EMBL" id="SLWS01000002">
    <property type="protein sequence ID" value="TCO62112.1"/>
    <property type="molecule type" value="Genomic_DNA"/>
</dbReference>
<accession>A0A4R2JT31</accession>
<name>A0A4R2JT31_9PSEU</name>
<proteinExistence type="inferred from homology"/>
<feature type="binding site" evidence="4">
    <location>
        <position position="237"/>
    </location>
    <ligand>
        <name>FAD</name>
        <dbReference type="ChEBI" id="CHEBI:57692"/>
    </ligand>
</feature>
<evidence type="ECO:0000256" key="1">
    <source>
        <dbReference type="ARBA" id="ARBA00001974"/>
    </source>
</evidence>
<evidence type="ECO:0000313" key="7">
    <source>
        <dbReference type="Proteomes" id="UP000295680"/>
    </source>
</evidence>